<dbReference type="EMBL" id="JAANIU010000478">
    <property type="protein sequence ID" value="KAG1571998.1"/>
    <property type="molecule type" value="Genomic_DNA"/>
</dbReference>
<sequence length="143" mass="16279">MFEGKAIICFYSNGLVQGHCIDSINSSSPYSLAGTLLPDYTDPNHNDCMEPDNFYKILIHHHEQNIKDVQLLLRRPRNDDAGGLSSHEHEEDVNEGYSLSFETEKFYAGDQANRLKQKYFTNQSSMQDNDLVVCVGEIKFVQS</sequence>
<reference evidence="1 2" key="1">
    <citation type="journal article" date="2020" name="Microb. Genom.">
        <title>Genetic diversity of clinical and environmental Mucorales isolates obtained from an investigation of mucormycosis cases among solid organ transplant recipients.</title>
        <authorList>
            <person name="Nguyen M.H."/>
            <person name="Kaul D."/>
            <person name="Muto C."/>
            <person name="Cheng S.J."/>
            <person name="Richter R.A."/>
            <person name="Bruno V.M."/>
            <person name="Liu G."/>
            <person name="Beyhan S."/>
            <person name="Sundermann A.J."/>
            <person name="Mounaud S."/>
            <person name="Pasculle A.W."/>
            <person name="Nierman W.C."/>
            <person name="Driscoll E."/>
            <person name="Cumbie R."/>
            <person name="Clancy C.J."/>
            <person name="Dupont C.L."/>
        </authorList>
    </citation>
    <scope>NUCLEOTIDE SEQUENCE [LARGE SCALE GENOMIC DNA]</scope>
    <source>
        <strain evidence="1 2">GL24</strain>
    </source>
</reference>
<protein>
    <submittedName>
        <fullName evidence="1">Uncharacterized protein</fullName>
    </submittedName>
</protein>
<accession>A0A9P6Z6Z2</accession>
<name>A0A9P6Z6Z2_9FUNG</name>
<organism evidence="1 2">
    <name type="scientific">Rhizopus delemar</name>
    <dbReference type="NCBI Taxonomy" id="936053"/>
    <lineage>
        <taxon>Eukaryota</taxon>
        <taxon>Fungi</taxon>
        <taxon>Fungi incertae sedis</taxon>
        <taxon>Mucoromycota</taxon>
        <taxon>Mucoromycotina</taxon>
        <taxon>Mucoromycetes</taxon>
        <taxon>Mucorales</taxon>
        <taxon>Mucorineae</taxon>
        <taxon>Rhizopodaceae</taxon>
        <taxon>Rhizopus</taxon>
    </lineage>
</organism>
<dbReference type="Proteomes" id="UP000740926">
    <property type="component" value="Unassembled WGS sequence"/>
</dbReference>
<dbReference type="AlphaFoldDB" id="A0A9P6Z6Z2"/>
<dbReference type="OMA" id="LTTHEND"/>
<comment type="caution">
    <text evidence="1">The sequence shown here is derived from an EMBL/GenBank/DDBJ whole genome shotgun (WGS) entry which is preliminary data.</text>
</comment>
<evidence type="ECO:0000313" key="1">
    <source>
        <dbReference type="EMBL" id="KAG1571998.1"/>
    </source>
</evidence>
<keyword evidence="2" id="KW-1185">Reference proteome</keyword>
<gene>
    <name evidence="1" type="ORF">G6F50_004118</name>
</gene>
<proteinExistence type="predicted"/>
<evidence type="ECO:0000313" key="2">
    <source>
        <dbReference type="Proteomes" id="UP000740926"/>
    </source>
</evidence>